<proteinExistence type="predicted"/>
<sequence length="41" mass="4789">MKQDHREDDCPEYKQPVRETGSVSESEHDEGDAERPIETEE</sequence>
<feature type="region of interest" description="Disordered" evidence="1">
    <location>
        <begin position="1"/>
        <end position="41"/>
    </location>
</feature>
<protein>
    <submittedName>
        <fullName evidence="2">Uncharacterized protein</fullName>
    </submittedName>
</protein>
<dbReference type="EMBL" id="BMPG01000006">
    <property type="protein sequence ID" value="GGL71556.1"/>
    <property type="molecule type" value="Genomic_DNA"/>
</dbReference>
<dbReference type="AlphaFoldDB" id="A0A830FFW6"/>
<evidence type="ECO:0000313" key="2">
    <source>
        <dbReference type="EMBL" id="GGL71556.1"/>
    </source>
</evidence>
<comment type="caution">
    <text evidence="2">The sequence shown here is derived from an EMBL/GenBank/DDBJ whole genome shotgun (WGS) entry which is preliminary data.</text>
</comment>
<evidence type="ECO:0000313" key="3">
    <source>
        <dbReference type="Proteomes" id="UP000607197"/>
    </source>
</evidence>
<accession>A0A830FFW6</accession>
<evidence type="ECO:0000256" key="1">
    <source>
        <dbReference type="SAM" id="MobiDB-lite"/>
    </source>
</evidence>
<name>A0A830FFW6_9EURY</name>
<keyword evidence="3" id="KW-1185">Reference proteome</keyword>
<feature type="compositionally biased region" description="Basic and acidic residues" evidence="1">
    <location>
        <begin position="1"/>
        <end position="17"/>
    </location>
</feature>
<gene>
    <name evidence="2" type="ORF">GCM10009039_32000</name>
</gene>
<dbReference type="Proteomes" id="UP000607197">
    <property type="component" value="Unassembled WGS sequence"/>
</dbReference>
<organism evidence="2 3">
    <name type="scientific">Halocalculus aciditolerans</name>
    <dbReference type="NCBI Taxonomy" id="1383812"/>
    <lineage>
        <taxon>Archaea</taxon>
        <taxon>Methanobacteriati</taxon>
        <taxon>Methanobacteriota</taxon>
        <taxon>Stenosarchaea group</taxon>
        <taxon>Halobacteria</taxon>
        <taxon>Halobacteriales</taxon>
        <taxon>Halobacteriaceae</taxon>
        <taxon>Halocalculus</taxon>
    </lineage>
</organism>
<reference evidence="2" key="2">
    <citation type="submission" date="2020-09" db="EMBL/GenBank/DDBJ databases">
        <authorList>
            <person name="Sun Q."/>
            <person name="Ohkuma M."/>
        </authorList>
    </citation>
    <scope>NUCLEOTIDE SEQUENCE</scope>
    <source>
        <strain evidence="2">JCM 19596</strain>
    </source>
</reference>
<reference evidence="2" key="1">
    <citation type="journal article" date="2014" name="Int. J. Syst. Evol. Microbiol.">
        <title>Complete genome sequence of Corynebacterium casei LMG S-19264T (=DSM 44701T), isolated from a smear-ripened cheese.</title>
        <authorList>
            <consortium name="US DOE Joint Genome Institute (JGI-PGF)"/>
            <person name="Walter F."/>
            <person name="Albersmeier A."/>
            <person name="Kalinowski J."/>
            <person name="Ruckert C."/>
        </authorList>
    </citation>
    <scope>NUCLEOTIDE SEQUENCE</scope>
    <source>
        <strain evidence="2">JCM 19596</strain>
    </source>
</reference>